<sequence length="66" mass="7347">MAEYLVTLVETVAYEVRVTATDRDEAEELASDELCSADDLNAYFDNSTGFEVDDVRKIKARKLVAA</sequence>
<evidence type="ECO:0000313" key="2">
    <source>
        <dbReference type="Proteomes" id="UP000184388"/>
    </source>
</evidence>
<dbReference type="AlphaFoldDB" id="A0A9X8QZL0"/>
<reference evidence="2" key="1">
    <citation type="submission" date="2016-11" db="EMBL/GenBank/DDBJ databases">
        <authorList>
            <person name="Jaros S."/>
            <person name="Januszkiewicz K."/>
            <person name="Wedrychowicz H."/>
        </authorList>
    </citation>
    <scope>NUCLEOTIDE SEQUENCE [LARGE SCALE GENOMIC DNA]</scope>
    <source>
        <strain evidence="2">CGMCC 4.3555</strain>
    </source>
</reference>
<name>A0A9X8QZL0_9ACTN</name>
<dbReference type="EMBL" id="FRBK01000026">
    <property type="protein sequence ID" value="SHN24552.1"/>
    <property type="molecule type" value="Genomic_DNA"/>
</dbReference>
<gene>
    <name evidence="1" type="ORF">SAMN05216268_126113</name>
</gene>
<organism evidence="1 2">
    <name type="scientific">Streptomyces yunnanensis</name>
    <dbReference type="NCBI Taxonomy" id="156453"/>
    <lineage>
        <taxon>Bacteria</taxon>
        <taxon>Bacillati</taxon>
        <taxon>Actinomycetota</taxon>
        <taxon>Actinomycetes</taxon>
        <taxon>Kitasatosporales</taxon>
        <taxon>Streptomycetaceae</taxon>
        <taxon>Streptomyces</taxon>
    </lineage>
</organism>
<evidence type="ECO:0008006" key="3">
    <source>
        <dbReference type="Google" id="ProtNLM"/>
    </source>
</evidence>
<evidence type="ECO:0000313" key="1">
    <source>
        <dbReference type="EMBL" id="SHN24552.1"/>
    </source>
</evidence>
<dbReference type="RefSeq" id="WP_073449049.1">
    <property type="nucleotide sequence ID" value="NZ_FRBK01000026.1"/>
</dbReference>
<proteinExistence type="predicted"/>
<comment type="caution">
    <text evidence="1">The sequence shown here is derived from an EMBL/GenBank/DDBJ whole genome shotgun (WGS) entry which is preliminary data.</text>
</comment>
<accession>A0A9X8QZL0</accession>
<protein>
    <recommendedName>
        <fullName evidence="3">DpnD/PcfM-like protein</fullName>
    </recommendedName>
</protein>
<dbReference type="Proteomes" id="UP000184388">
    <property type="component" value="Unassembled WGS sequence"/>
</dbReference>